<evidence type="ECO:0000313" key="3">
    <source>
        <dbReference type="Proteomes" id="UP001630969"/>
    </source>
</evidence>
<keyword evidence="3" id="KW-1185">Reference proteome</keyword>
<proteinExistence type="predicted"/>
<dbReference type="Proteomes" id="UP001630969">
    <property type="component" value="Unassembled WGS sequence"/>
</dbReference>
<dbReference type="EMBL" id="JBGXBU010000003">
    <property type="protein sequence ID" value="MFM4893320.1"/>
    <property type="molecule type" value="Genomic_DNA"/>
</dbReference>
<comment type="caution">
    <text evidence="2">The sequence shown here is derived from an EMBL/GenBank/DDBJ whole genome shotgun (WGS) entry which is preliminary data.</text>
</comment>
<evidence type="ECO:0000313" key="2">
    <source>
        <dbReference type="EMBL" id="MFM4893320.1"/>
    </source>
</evidence>
<protein>
    <submittedName>
        <fullName evidence="2">ATP-binding protein</fullName>
    </submittedName>
</protein>
<dbReference type="Gene3D" id="3.40.50.620">
    <property type="entry name" value="HUPs"/>
    <property type="match status" value="1"/>
</dbReference>
<dbReference type="GO" id="GO:0005524">
    <property type="term" value="F:ATP binding"/>
    <property type="evidence" value="ECO:0007669"/>
    <property type="project" value="UniProtKB-KW"/>
</dbReference>
<reference evidence="2 3" key="1">
    <citation type="submission" date="2024-09" db="EMBL/GenBank/DDBJ databases">
        <title>Aeromonas strains Genome sequencing and assembly.</title>
        <authorList>
            <person name="Hu X."/>
            <person name="Tang B."/>
        </authorList>
    </citation>
    <scope>NUCLEOTIDE SEQUENCE [LARGE SCALE GENOMIC DNA]</scope>
    <source>
        <strain evidence="2 3">NB23SCDHY001</strain>
    </source>
</reference>
<name>A0ABW9GSR9_9GAMM</name>
<dbReference type="InterPro" id="IPR014729">
    <property type="entry name" value="Rossmann-like_a/b/a_fold"/>
</dbReference>
<evidence type="ECO:0000259" key="1">
    <source>
        <dbReference type="Pfam" id="PF01902"/>
    </source>
</evidence>
<keyword evidence="2" id="KW-0547">Nucleotide-binding</keyword>
<dbReference type="Pfam" id="PF01902">
    <property type="entry name" value="Diphthami_syn_2"/>
    <property type="match status" value="1"/>
</dbReference>
<dbReference type="Gene3D" id="3.90.1490.10">
    <property type="entry name" value="putative n-type atp pyrophosphatase, domain 2"/>
    <property type="match status" value="1"/>
</dbReference>
<dbReference type="RefSeq" id="WP_408789805.1">
    <property type="nucleotide sequence ID" value="NZ_JBGXBU010000003.1"/>
</dbReference>
<keyword evidence="2" id="KW-0067">ATP-binding</keyword>
<feature type="domain" description="Diphthamide synthase" evidence="1">
    <location>
        <begin position="10"/>
        <end position="212"/>
    </location>
</feature>
<gene>
    <name evidence="2" type="ORF">ACEUDJ_10655</name>
</gene>
<accession>A0ABW9GSR9</accession>
<organism evidence="2 3">
    <name type="scientific">Aeromonas bivalvium</name>
    <dbReference type="NCBI Taxonomy" id="440079"/>
    <lineage>
        <taxon>Bacteria</taxon>
        <taxon>Pseudomonadati</taxon>
        <taxon>Pseudomonadota</taxon>
        <taxon>Gammaproteobacteria</taxon>
        <taxon>Aeromonadales</taxon>
        <taxon>Aeromonadaceae</taxon>
        <taxon>Aeromonas</taxon>
    </lineage>
</organism>
<dbReference type="GeneID" id="97220392"/>
<dbReference type="InterPro" id="IPR002761">
    <property type="entry name" value="Diphthami_syn_dom"/>
</dbReference>
<sequence length="238" mass="25829">MKQPDVAPTRVLLSWSSGKDSAWALHRLRQDPGIEVVGLFTTLNQAFERVAMHGVRKQLLTEQAECVGLPLHCIDLPWPCSNEEYGRVMSDFIAGVVASGVRHMAFGDLFLEDVRAYRERQLAGTGISPLFPLWGSDTAQLAREMMAAGLRARISCLDPRKLPATLGGHEFDDALLAALPAGVDPCGEKGEFHTLALDGPMFLRPLAIRVGESVLRDDFLFTDLLPAAPDGGVVCPPA</sequence>
<dbReference type="SUPFAM" id="SSF52402">
    <property type="entry name" value="Adenine nucleotide alpha hydrolases-like"/>
    <property type="match status" value="1"/>
</dbReference>